<dbReference type="AlphaFoldDB" id="A0A1W6KDN4"/>
<evidence type="ECO:0000256" key="2">
    <source>
        <dbReference type="ARBA" id="ARBA00004713"/>
    </source>
</evidence>
<evidence type="ECO:0000256" key="6">
    <source>
        <dbReference type="ARBA" id="ARBA00022519"/>
    </source>
</evidence>
<dbReference type="EMBL" id="CP020931">
    <property type="protein sequence ID" value="ARM85503.1"/>
    <property type="molecule type" value="Genomic_DNA"/>
</dbReference>
<evidence type="ECO:0000313" key="16">
    <source>
        <dbReference type="EMBL" id="ARM85503.1"/>
    </source>
</evidence>
<comment type="catalytic activity">
    <reaction evidence="14 15">
        <text>an alpha-Kdo-(2-&gt;6)-lipid IVA + ATP = a 4-O-phospho-alpha-Kdo-(2-&gt;6)-lipid IVA + ADP + H(+)</text>
        <dbReference type="Rhea" id="RHEA:74271"/>
        <dbReference type="ChEBI" id="CHEBI:15378"/>
        <dbReference type="ChEBI" id="CHEBI:30616"/>
        <dbReference type="ChEBI" id="CHEBI:176428"/>
        <dbReference type="ChEBI" id="CHEBI:193140"/>
        <dbReference type="ChEBI" id="CHEBI:456216"/>
        <dbReference type="EC" id="2.7.1.166"/>
    </reaction>
</comment>
<dbReference type="Proteomes" id="UP000193100">
    <property type="component" value="Chromosome"/>
</dbReference>
<comment type="similarity">
    <text evidence="3 15">Belongs to the protein kinase superfamily. KdkA/RfaP family.</text>
</comment>
<evidence type="ECO:0000256" key="10">
    <source>
        <dbReference type="ARBA" id="ARBA00022840"/>
    </source>
</evidence>
<evidence type="ECO:0000256" key="9">
    <source>
        <dbReference type="ARBA" id="ARBA00022777"/>
    </source>
</evidence>
<dbReference type="Pfam" id="PF06293">
    <property type="entry name" value="Kdo"/>
    <property type="match status" value="1"/>
</dbReference>
<dbReference type="GO" id="GO:0009244">
    <property type="term" value="P:lipopolysaccharide core region biosynthetic process"/>
    <property type="evidence" value="ECO:0007669"/>
    <property type="project" value="UniProtKB-UniRule"/>
</dbReference>
<reference evidence="16 17" key="1">
    <citation type="submission" date="2017-04" db="EMBL/GenBank/DDBJ databases">
        <title>Genome Sequence of Marinobacter salarius strain SMR5 Isolated from a culture of the Diatom Skeletonema marinoi.</title>
        <authorList>
            <person name="Topel M."/>
            <person name="Pinder M.I.M."/>
            <person name="Johansson O.N."/>
            <person name="Kourtchenko O."/>
            <person name="Godhe A."/>
            <person name="Clarke A.K."/>
        </authorList>
    </citation>
    <scope>NUCLEOTIDE SEQUENCE [LARGE SCALE GENOMIC DNA]</scope>
    <source>
        <strain evidence="16 17">SMR5</strain>
    </source>
</reference>
<evidence type="ECO:0000256" key="14">
    <source>
        <dbReference type="ARBA" id="ARBA00034417"/>
    </source>
</evidence>
<evidence type="ECO:0000256" key="12">
    <source>
        <dbReference type="ARBA" id="ARBA00023136"/>
    </source>
</evidence>
<protein>
    <recommendedName>
        <fullName evidence="13 15">3-deoxy-D-manno-octulosonic acid kinase</fullName>
        <shortName evidence="15">Kdo kinase</shortName>
        <ecNumber evidence="4 15">2.7.1.166</ecNumber>
    </recommendedName>
</protein>
<dbReference type="GO" id="GO:0005524">
    <property type="term" value="F:ATP binding"/>
    <property type="evidence" value="ECO:0007669"/>
    <property type="project" value="UniProtKB-UniRule"/>
</dbReference>
<dbReference type="EC" id="2.7.1.166" evidence="4 15"/>
<keyword evidence="8 15" id="KW-0547">Nucleotide-binding</keyword>
<accession>A0A1W6KDN4</accession>
<dbReference type="GO" id="GO:0005886">
    <property type="term" value="C:plasma membrane"/>
    <property type="evidence" value="ECO:0007669"/>
    <property type="project" value="UniProtKB-SubCell"/>
</dbReference>
<dbReference type="NCBIfam" id="NF002475">
    <property type="entry name" value="PRK01723.1"/>
    <property type="match status" value="1"/>
</dbReference>
<evidence type="ECO:0000256" key="5">
    <source>
        <dbReference type="ARBA" id="ARBA00022475"/>
    </source>
</evidence>
<dbReference type="SUPFAM" id="SSF56112">
    <property type="entry name" value="Protein kinase-like (PK-like)"/>
    <property type="match status" value="1"/>
</dbReference>
<evidence type="ECO:0000256" key="15">
    <source>
        <dbReference type="HAMAP-Rule" id="MF_00521"/>
    </source>
</evidence>
<keyword evidence="9 15" id="KW-0418">Kinase</keyword>
<keyword evidence="6 15" id="KW-0997">Cell inner membrane</keyword>
<evidence type="ECO:0000256" key="11">
    <source>
        <dbReference type="ARBA" id="ARBA00022985"/>
    </source>
</evidence>
<evidence type="ECO:0000256" key="4">
    <source>
        <dbReference type="ARBA" id="ARBA00011988"/>
    </source>
</evidence>
<keyword evidence="5 15" id="KW-1003">Cell membrane</keyword>
<keyword evidence="12 15" id="KW-0472">Membrane</keyword>
<gene>
    <name evidence="15 16" type="primary">kdkA</name>
    <name evidence="16" type="ORF">MARSALSMR5_03470</name>
</gene>
<dbReference type="HAMAP" id="MF_00521">
    <property type="entry name" value="KDO_kinase"/>
    <property type="match status" value="1"/>
</dbReference>
<feature type="active site" evidence="15">
    <location>
        <position position="205"/>
    </location>
</feature>
<comment type="subcellular location">
    <subcellularLocation>
        <location evidence="1 15">Cell inner membrane</location>
        <topology evidence="1 15">Peripheral membrane protein</topology>
        <orientation evidence="1 15">Cytoplasmic side</orientation>
    </subcellularLocation>
</comment>
<dbReference type="InterPro" id="IPR022826">
    <property type="entry name" value="KDO_kinase"/>
</dbReference>
<dbReference type="InterPro" id="IPR011009">
    <property type="entry name" value="Kinase-like_dom_sf"/>
</dbReference>
<comment type="function">
    <text evidence="15">Catalyzes the ATP-dependent phosphorylation of the 3-deoxy-D-manno-octulosonic acid (Kdo) residue in Kdo-lipid IV(A) at the 4-OH position.</text>
</comment>
<evidence type="ECO:0000256" key="3">
    <source>
        <dbReference type="ARBA" id="ARBA00010327"/>
    </source>
</evidence>
<keyword evidence="7 15" id="KW-0808">Transferase</keyword>
<comment type="pathway">
    <text evidence="2 15">Bacterial outer membrane biogenesis; LPS core biosynthesis.</text>
</comment>
<dbReference type="Gene3D" id="1.10.510.10">
    <property type="entry name" value="Transferase(Phosphotransferase) domain 1"/>
    <property type="match status" value="1"/>
</dbReference>
<dbReference type="UniPathway" id="UPA00958"/>
<keyword evidence="11 15" id="KW-0448">Lipopolysaccharide biosynthesis</keyword>
<dbReference type="GO" id="GO:0016301">
    <property type="term" value="F:kinase activity"/>
    <property type="evidence" value="ECO:0007669"/>
    <property type="project" value="UniProtKB-KW"/>
</dbReference>
<proteinExistence type="inferred from homology"/>
<evidence type="ECO:0000256" key="1">
    <source>
        <dbReference type="ARBA" id="ARBA00004515"/>
    </source>
</evidence>
<keyword evidence="10 15" id="KW-0067">ATP-binding</keyword>
<name>A0A1W6KDN4_9GAMM</name>
<organism evidence="16 17">
    <name type="scientific">Marinobacter salarius</name>
    <dbReference type="NCBI Taxonomy" id="1420917"/>
    <lineage>
        <taxon>Bacteria</taxon>
        <taxon>Pseudomonadati</taxon>
        <taxon>Pseudomonadota</taxon>
        <taxon>Gammaproteobacteria</taxon>
        <taxon>Pseudomonadales</taxon>
        <taxon>Marinobacteraceae</taxon>
        <taxon>Marinobacter</taxon>
    </lineage>
</organism>
<dbReference type="GO" id="GO:0016773">
    <property type="term" value="F:phosphotransferase activity, alcohol group as acceptor"/>
    <property type="evidence" value="ECO:0007669"/>
    <property type="project" value="UniProtKB-UniRule"/>
</dbReference>
<sequence length="281" mass="32049">MWSRAGLVGKLSAILAYWAFNVFTRKPMVCRAEGNDLLTLATGTHSDSGTSLLLVSPRYEGVTASWFSPDFWKGRAKPVSSGGRGGAWFVDMEPPGMVLRHYRRGGMMARFAEKAYLFTGFEQTRSVAEFRLLGQLRSLGLPVPEAVAAIAWKYRLFWYRAAILVERIPNSVTFSDSDRLSDESLWAQLGQVIRRFHDNGLNHVDLNCDNILVTGDQLYLIDFDRCKLVPESENETDSAWKQRNLERLQRSVRKRCPGLSPSQRENLWQHLLQAYHRQPSH</sequence>
<evidence type="ECO:0000256" key="8">
    <source>
        <dbReference type="ARBA" id="ARBA00022741"/>
    </source>
</evidence>
<evidence type="ECO:0000256" key="7">
    <source>
        <dbReference type="ARBA" id="ARBA00022679"/>
    </source>
</evidence>
<evidence type="ECO:0000313" key="17">
    <source>
        <dbReference type="Proteomes" id="UP000193100"/>
    </source>
</evidence>
<evidence type="ECO:0000256" key="13">
    <source>
        <dbReference type="ARBA" id="ARBA00029511"/>
    </source>
</evidence>